<dbReference type="AlphaFoldDB" id="A0A2P6S7F9"/>
<evidence type="ECO:0000313" key="2">
    <source>
        <dbReference type="EMBL" id="PRQ54622.1"/>
    </source>
</evidence>
<proteinExistence type="predicted"/>
<reference evidence="2 3" key="1">
    <citation type="journal article" date="2018" name="Nat. Genet.">
        <title>The Rosa genome provides new insights in the design of modern roses.</title>
        <authorList>
            <person name="Bendahmane M."/>
        </authorList>
    </citation>
    <scope>NUCLEOTIDE SEQUENCE [LARGE SCALE GENOMIC DNA]</scope>
    <source>
        <strain evidence="3">cv. Old Blush</strain>
    </source>
</reference>
<keyword evidence="3" id="KW-1185">Reference proteome</keyword>
<dbReference type="EMBL" id="PDCK01000039">
    <property type="protein sequence ID" value="PRQ54622.1"/>
    <property type="molecule type" value="Genomic_DNA"/>
</dbReference>
<keyword evidence="1" id="KW-0472">Membrane</keyword>
<evidence type="ECO:0000313" key="3">
    <source>
        <dbReference type="Proteomes" id="UP000238479"/>
    </source>
</evidence>
<comment type="caution">
    <text evidence="2">The sequence shown here is derived from an EMBL/GenBank/DDBJ whole genome shotgun (WGS) entry which is preliminary data.</text>
</comment>
<dbReference type="Proteomes" id="UP000238479">
    <property type="component" value="Chromosome 1"/>
</dbReference>
<keyword evidence="1" id="KW-0812">Transmembrane</keyword>
<feature type="transmembrane region" description="Helical" evidence="1">
    <location>
        <begin position="32"/>
        <end position="49"/>
    </location>
</feature>
<name>A0A2P6S7F9_ROSCH</name>
<sequence>MILAQGQRSSRSNEIEKNWISLKVDRADPMRSVNIVCLCFIAFIVLNVYY</sequence>
<accession>A0A2P6S7F9</accession>
<dbReference type="Gramene" id="PRQ54622">
    <property type="protein sequence ID" value="PRQ54622"/>
    <property type="gene ID" value="RchiOBHm_Chr1g0315721"/>
</dbReference>
<keyword evidence="1" id="KW-1133">Transmembrane helix</keyword>
<organism evidence="2 3">
    <name type="scientific">Rosa chinensis</name>
    <name type="common">China rose</name>
    <dbReference type="NCBI Taxonomy" id="74649"/>
    <lineage>
        <taxon>Eukaryota</taxon>
        <taxon>Viridiplantae</taxon>
        <taxon>Streptophyta</taxon>
        <taxon>Embryophyta</taxon>
        <taxon>Tracheophyta</taxon>
        <taxon>Spermatophyta</taxon>
        <taxon>Magnoliopsida</taxon>
        <taxon>eudicotyledons</taxon>
        <taxon>Gunneridae</taxon>
        <taxon>Pentapetalae</taxon>
        <taxon>rosids</taxon>
        <taxon>fabids</taxon>
        <taxon>Rosales</taxon>
        <taxon>Rosaceae</taxon>
        <taxon>Rosoideae</taxon>
        <taxon>Rosoideae incertae sedis</taxon>
        <taxon>Rosa</taxon>
    </lineage>
</organism>
<gene>
    <name evidence="2" type="ORF">RchiOBHm_Chr1g0315721</name>
</gene>
<protein>
    <submittedName>
        <fullName evidence="2">Uncharacterized protein</fullName>
    </submittedName>
</protein>
<evidence type="ECO:0000256" key="1">
    <source>
        <dbReference type="SAM" id="Phobius"/>
    </source>
</evidence>